<organism evidence="2 3">
    <name type="scientific">Propioniciclava sinopodophylli</name>
    <dbReference type="NCBI Taxonomy" id="1837344"/>
    <lineage>
        <taxon>Bacteria</taxon>
        <taxon>Bacillati</taxon>
        <taxon>Actinomycetota</taxon>
        <taxon>Actinomycetes</taxon>
        <taxon>Propionibacteriales</taxon>
        <taxon>Propionibacteriaceae</taxon>
        <taxon>Propioniciclava</taxon>
    </lineage>
</organism>
<dbReference type="Proteomes" id="UP000292373">
    <property type="component" value="Unassembled WGS sequence"/>
</dbReference>
<keyword evidence="1" id="KW-0472">Membrane</keyword>
<reference evidence="2 3" key="1">
    <citation type="submission" date="2019-01" db="EMBL/GenBank/DDBJ databases">
        <title>Lactibacter flavus gen. nov., sp. nov., a novel bacterium of the family Propionibacteriaceae isolated from raw milk and dairy products.</title>
        <authorList>
            <person name="Huptas C."/>
            <person name="Wenning M."/>
            <person name="Breitenwieser F."/>
            <person name="Doll E."/>
            <person name="Von Neubeck M."/>
            <person name="Busse H.-J."/>
            <person name="Scherer S."/>
        </authorList>
    </citation>
    <scope>NUCLEOTIDE SEQUENCE [LARGE SCALE GENOMIC DNA]</scope>
    <source>
        <strain evidence="2 3">KCTC 33808</strain>
    </source>
</reference>
<name>A0A4Q9KGT2_9ACTN</name>
<feature type="transmembrane region" description="Helical" evidence="1">
    <location>
        <begin position="126"/>
        <end position="142"/>
    </location>
</feature>
<feature type="transmembrane region" description="Helical" evidence="1">
    <location>
        <begin position="148"/>
        <end position="169"/>
    </location>
</feature>
<keyword evidence="1" id="KW-0812">Transmembrane</keyword>
<accession>A0A4Q9KGT2</accession>
<feature type="transmembrane region" description="Helical" evidence="1">
    <location>
        <begin position="206"/>
        <end position="224"/>
    </location>
</feature>
<protein>
    <submittedName>
        <fullName evidence="2">Uncharacterized protein</fullName>
    </submittedName>
</protein>
<dbReference type="EMBL" id="SDMQ01000003">
    <property type="protein sequence ID" value="TBT86617.1"/>
    <property type="molecule type" value="Genomic_DNA"/>
</dbReference>
<keyword evidence="1" id="KW-1133">Transmembrane helix</keyword>
<feature type="transmembrane region" description="Helical" evidence="1">
    <location>
        <begin position="28"/>
        <end position="47"/>
    </location>
</feature>
<feature type="transmembrane region" description="Helical" evidence="1">
    <location>
        <begin position="85"/>
        <end position="105"/>
    </location>
</feature>
<evidence type="ECO:0000313" key="3">
    <source>
        <dbReference type="Proteomes" id="UP000292373"/>
    </source>
</evidence>
<proteinExistence type="predicted"/>
<gene>
    <name evidence="2" type="ORF">ET989_04725</name>
</gene>
<evidence type="ECO:0000313" key="2">
    <source>
        <dbReference type="EMBL" id="TBT86617.1"/>
    </source>
</evidence>
<comment type="caution">
    <text evidence="2">The sequence shown here is derived from an EMBL/GenBank/DDBJ whole genome shotgun (WGS) entry which is preliminary data.</text>
</comment>
<feature type="transmembrane region" description="Helical" evidence="1">
    <location>
        <begin position="59"/>
        <end position="79"/>
    </location>
</feature>
<evidence type="ECO:0000256" key="1">
    <source>
        <dbReference type="SAM" id="Phobius"/>
    </source>
</evidence>
<sequence length="233" mass="24094">MAAVLVGAFVLASTLVSILPAFRFESQFPTILPFFAWAGATGVGHVANLGRGLLEPWRLALGYVSVAPYVLVMLVSAAAPHLTLPWWLAVVAALAAAAPFVILAVRAGTPLAIDPIKDADPGSQRGTFLIGIALMLMGYAVAGPSVSGAVLAVLLAVGLGVVSMMTHGLARASRTWRLRHWAALALGSLAVWASVLLRGTTEVFDTAWGVLGAVLAAGVPLLVVNARESRRAS</sequence>
<feature type="transmembrane region" description="Helical" evidence="1">
    <location>
        <begin position="181"/>
        <end position="200"/>
    </location>
</feature>
<keyword evidence="3" id="KW-1185">Reference proteome</keyword>
<dbReference type="AlphaFoldDB" id="A0A4Q9KGT2"/>